<dbReference type="Pfam" id="PF08242">
    <property type="entry name" value="Methyltransf_12"/>
    <property type="match status" value="1"/>
</dbReference>
<feature type="active site" description="Proton acceptor; for dehydratase activity" evidence="6">
    <location>
        <position position="643"/>
    </location>
</feature>
<feature type="region of interest" description="C-terminal hotdog fold" evidence="6">
    <location>
        <begin position="746"/>
        <end position="888"/>
    </location>
</feature>
<dbReference type="GO" id="GO:0005886">
    <property type="term" value="C:plasma membrane"/>
    <property type="evidence" value="ECO:0007669"/>
    <property type="project" value="TreeGrafter"/>
</dbReference>
<dbReference type="Gene3D" id="1.10.1200.10">
    <property type="entry name" value="ACP-like"/>
    <property type="match status" value="2"/>
</dbReference>
<dbReference type="GO" id="GO:0005737">
    <property type="term" value="C:cytoplasm"/>
    <property type="evidence" value="ECO:0007669"/>
    <property type="project" value="TreeGrafter"/>
</dbReference>
<feature type="domain" description="Ketosynthase family 3 (KS3)" evidence="9">
    <location>
        <begin position="3033"/>
        <end position="3453"/>
    </location>
</feature>
<dbReference type="CDD" id="cd00833">
    <property type="entry name" value="PKS"/>
    <property type="match status" value="3"/>
</dbReference>
<accession>A0A4Y7UBY7</accession>
<dbReference type="InterPro" id="IPR020806">
    <property type="entry name" value="PKS_PP-bd"/>
</dbReference>
<evidence type="ECO:0000259" key="9">
    <source>
        <dbReference type="PROSITE" id="PS52004"/>
    </source>
</evidence>
<feature type="coiled-coil region" evidence="7">
    <location>
        <begin position="2367"/>
        <end position="2394"/>
    </location>
</feature>
<dbReference type="InterPro" id="IPR020841">
    <property type="entry name" value="PKS_Beta-ketoAc_synthase_dom"/>
</dbReference>
<dbReference type="InterPro" id="IPR020807">
    <property type="entry name" value="PKS_DH"/>
</dbReference>
<evidence type="ECO:0000256" key="4">
    <source>
        <dbReference type="ARBA" id="ARBA00023268"/>
    </source>
</evidence>
<dbReference type="Pfam" id="PF02801">
    <property type="entry name" value="Ketoacyl-synt_C"/>
    <property type="match status" value="3"/>
</dbReference>
<reference evidence="12 14" key="2">
    <citation type="journal article" date="2018" name="Syst. Appl. Microbiol.">
        <title>Flavobacterium circumlabens sp. nov. and Flavobacterium cupreum sp. nov., two psychrotrophic species isolated from Antarctic environmental samples.</title>
        <authorList>
            <person name="Kralova S."/>
            <person name="Busse H.J."/>
            <person name="Svec P."/>
            <person name="Maslanova I."/>
            <person name="Stankova E."/>
            <person name="Bartak M."/>
            <person name="Sedlacek I."/>
        </authorList>
    </citation>
    <scope>NUCLEOTIDE SEQUENCE [LARGE SCALE GENOMIC DNA]</scope>
    <source>
        <strain evidence="12 14">CCM 8828</strain>
    </source>
</reference>
<dbReference type="PROSITE" id="PS00606">
    <property type="entry name" value="KS3_1"/>
    <property type="match status" value="3"/>
</dbReference>
<feature type="domain" description="Carrier" evidence="8">
    <location>
        <begin position="1745"/>
        <end position="1822"/>
    </location>
</feature>
<dbReference type="SMART" id="SM00823">
    <property type="entry name" value="PKS_PP"/>
    <property type="match status" value="2"/>
</dbReference>
<dbReference type="PANTHER" id="PTHR43775">
    <property type="entry name" value="FATTY ACID SYNTHASE"/>
    <property type="match status" value="1"/>
</dbReference>
<dbReference type="GO" id="GO:0004315">
    <property type="term" value="F:3-oxoacyl-[acyl-carrier-protein] synthase activity"/>
    <property type="evidence" value="ECO:0007669"/>
    <property type="project" value="InterPro"/>
</dbReference>
<dbReference type="CDD" id="cd02440">
    <property type="entry name" value="AdoMet_MTases"/>
    <property type="match status" value="1"/>
</dbReference>
<dbReference type="GO" id="GO:0071770">
    <property type="term" value="P:DIM/DIP cell wall layer assembly"/>
    <property type="evidence" value="ECO:0007669"/>
    <property type="project" value="TreeGrafter"/>
</dbReference>
<dbReference type="OrthoDB" id="4317020at2"/>
<dbReference type="InterPro" id="IPR016039">
    <property type="entry name" value="Thiolase-like"/>
</dbReference>
<dbReference type="SMART" id="SM00822">
    <property type="entry name" value="PKS_KR"/>
    <property type="match status" value="2"/>
</dbReference>
<dbReference type="Gene3D" id="1.10.1240.100">
    <property type="match status" value="2"/>
</dbReference>
<dbReference type="Gene3D" id="3.10.129.110">
    <property type="entry name" value="Polyketide synthase dehydratase"/>
    <property type="match status" value="1"/>
</dbReference>
<dbReference type="SUPFAM" id="SSF53335">
    <property type="entry name" value="S-adenosyl-L-methionine-dependent methyltransferases"/>
    <property type="match status" value="1"/>
</dbReference>
<dbReference type="PROSITE" id="PS52019">
    <property type="entry name" value="PKS_MFAS_DH"/>
    <property type="match status" value="1"/>
</dbReference>
<dbReference type="EMBL" id="QWDN01000004">
    <property type="protein sequence ID" value="TEB43967.1"/>
    <property type="molecule type" value="Genomic_DNA"/>
</dbReference>
<feature type="domain" description="Carrier" evidence="8">
    <location>
        <begin position="2918"/>
        <end position="2993"/>
    </location>
</feature>
<feature type="region of interest" description="N-terminal hotdog fold" evidence="6">
    <location>
        <begin position="614"/>
        <end position="731"/>
    </location>
</feature>
<keyword evidence="4" id="KW-0511">Multifunctional enzyme</keyword>
<gene>
    <name evidence="12" type="ORF">D0809_13850</name>
    <name evidence="11" type="ORF">EV142_104325</name>
</gene>
<dbReference type="InterPro" id="IPR029063">
    <property type="entry name" value="SAM-dependent_MTases_sf"/>
</dbReference>
<evidence type="ECO:0000313" key="12">
    <source>
        <dbReference type="EMBL" id="TEB43967.1"/>
    </source>
</evidence>
<dbReference type="InterPro" id="IPR014030">
    <property type="entry name" value="Ketoacyl_synth_N"/>
</dbReference>
<dbReference type="InterPro" id="IPR014031">
    <property type="entry name" value="Ketoacyl_synth_C"/>
</dbReference>
<dbReference type="GO" id="GO:0004312">
    <property type="term" value="F:fatty acid synthase activity"/>
    <property type="evidence" value="ECO:0007669"/>
    <property type="project" value="TreeGrafter"/>
</dbReference>
<dbReference type="InterPro" id="IPR057326">
    <property type="entry name" value="KR_dom"/>
</dbReference>
<evidence type="ECO:0000256" key="2">
    <source>
        <dbReference type="ARBA" id="ARBA00022553"/>
    </source>
</evidence>
<dbReference type="SMART" id="SM00826">
    <property type="entry name" value="PKS_DH"/>
    <property type="match status" value="1"/>
</dbReference>
<name>A0A4Y7UBY7_9FLAO</name>
<evidence type="ECO:0000313" key="14">
    <source>
        <dbReference type="Proteomes" id="UP000298340"/>
    </source>
</evidence>
<keyword evidence="1" id="KW-0596">Phosphopantetheine</keyword>
<evidence type="ECO:0000256" key="6">
    <source>
        <dbReference type="PROSITE-ProRule" id="PRU01363"/>
    </source>
</evidence>
<keyword evidence="2" id="KW-0597">Phosphoprotein</keyword>
<dbReference type="InterPro" id="IPR049551">
    <property type="entry name" value="PKS_DH_C"/>
</dbReference>
<dbReference type="InterPro" id="IPR013968">
    <property type="entry name" value="PKS_KR"/>
</dbReference>
<dbReference type="InterPro" id="IPR050091">
    <property type="entry name" value="PKS_NRPS_Biosynth_Enz"/>
</dbReference>
<dbReference type="Proteomes" id="UP000298340">
    <property type="component" value="Unassembled WGS sequence"/>
</dbReference>
<dbReference type="Pfam" id="PF00550">
    <property type="entry name" value="PP-binding"/>
    <property type="match status" value="2"/>
</dbReference>
<dbReference type="Proteomes" id="UP000295270">
    <property type="component" value="Unassembled WGS sequence"/>
</dbReference>
<dbReference type="CDD" id="cd08953">
    <property type="entry name" value="KR_2_SDR_x"/>
    <property type="match status" value="1"/>
</dbReference>
<dbReference type="Pfam" id="PF22621">
    <property type="entry name" value="CurL-like_PKS_C"/>
    <property type="match status" value="2"/>
</dbReference>
<feature type="active site" description="Proton donor; for dehydratase activity" evidence="6">
    <location>
        <position position="802"/>
    </location>
</feature>
<dbReference type="GO" id="GO:0006633">
    <property type="term" value="P:fatty acid biosynthetic process"/>
    <property type="evidence" value="ECO:0007669"/>
    <property type="project" value="InterPro"/>
</dbReference>
<dbReference type="Pfam" id="PF08659">
    <property type="entry name" value="KR"/>
    <property type="match status" value="2"/>
</dbReference>
<dbReference type="InterPro" id="IPR006162">
    <property type="entry name" value="Ppantetheine_attach_site"/>
</dbReference>
<feature type="domain" description="PKS/mFAS DH" evidence="10">
    <location>
        <begin position="614"/>
        <end position="888"/>
    </location>
</feature>
<dbReference type="InterPro" id="IPR013217">
    <property type="entry name" value="Methyltransf_12"/>
</dbReference>
<evidence type="ECO:0000256" key="3">
    <source>
        <dbReference type="ARBA" id="ARBA00022679"/>
    </source>
</evidence>
<dbReference type="InterPro" id="IPR049900">
    <property type="entry name" value="PKS_mFAS_DH"/>
</dbReference>
<dbReference type="PANTHER" id="PTHR43775:SF37">
    <property type="entry name" value="SI:DKEY-61P9.11"/>
    <property type="match status" value="1"/>
</dbReference>
<dbReference type="FunFam" id="3.40.47.10:FF:000019">
    <property type="entry name" value="Polyketide synthase type I"/>
    <property type="match status" value="2"/>
</dbReference>
<dbReference type="Pfam" id="PF00109">
    <property type="entry name" value="ketoacyl-synt"/>
    <property type="match status" value="3"/>
</dbReference>
<dbReference type="PROSITE" id="PS50075">
    <property type="entry name" value="CARRIER"/>
    <property type="match status" value="2"/>
</dbReference>
<dbReference type="Gene3D" id="3.40.50.720">
    <property type="entry name" value="NAD(P)-binding Rossmann-like Domain"/>
    <property type="match status" value="2"/>
</dbReference>
<feature type="domain" description="Ketosynthase family 3 (KS3)" evidence="9">
    <location>
        <begin position="1858"/>
        <end position="2279"/>
    </location>
</feature>
<dbReference type="SUPFAM" id="SSF53901">
    <property type="entry name" value="Thiolase-like"/>
    <property type="match status" value="3"/>
</dbReference>
<dbReference type="InterPro" id="IPR036736">
    <property type="entry name" value="ACP-like_sf"/>
</dbReference>
<feature type="domain" description="Ketosynthase family 3 (KS3)" evidence="9">
    <location>
        <begin position="21"/>
        <end position="445"/>
    </location>
</feature>
<reference evidence="11" key="3">
    <citation type="submission" date="2019-03" db="EMBL/GenBank/DDBJ databases">
        <authorList>
            <person name="Whitman W."/>
            <person name="Huntemann M."/>
            <person name="Clum A."/>
            <person name="Pillay M."/>
            <person name="Palaniappan K."/>
            <person name="Varghese N."/>
            <person name="Mikhailova N."/>
            <person name="Stamatis D."/>
            <person name="Reddy T."/>
            <person name="Daum C."/>
            <person name="Shapiro N."/>
            <person name="Ivanova N."/>
            <person name="Kyrpides N."/>
            <person name="Woyke T."/>
        </authorList>
    </citation>
    <scope>NUCLEOTIDE SEQUENCE</scope>
    <source>
        <strain evidence="11">P5626</strain>
    </source>
</reference>
<evidence type="ECO:0000256" key="5">
    <source>
        <dbReference type="ARBA" id="ARBA00054155"/>
    </source>
</evidence>
<dbReference type="Pfam" id="PF14765">
    <property type="entry name" value="PS-DH"/>
    <property type="match status" value="1"/>
</dbReference>
<evidence type="ECO:0000256" key="1">
    <source>
        <dbReference type="ARBA" id="ARBA00022450"/>
    </source>
</evidence>
<dbReference type="PROSITE" id="PS52004">
    <property type="entry name" value="KS3_2"/>
    <property type="match status" value="3"/>
</dbReference>
<keyword evidence="13" id="KW-1185">Reference proteome</keyword>
<evidence type="ECO:0000313" key="11">
    <source>
        <dbReference type="EMBL" id="TCN57663.1"/>
    </source>
</evidence>
<keyword evidence="3" id="KW-0808">Transferase</keyword>
<dbReference type="Pfam" id="PF21089">
    <property type="entry name" value="PKS_DH_N"/>
    <property type="match status" value="1"/>
</dbReference>
<dbReference type="InterPro" id="IPR036291">
    <property type="entry name" value="NAD(P)-bd_dom_sf"/>
</dbReference>
<dbReference type="RefSeq" id="WP_132036246.1">
    <property type="nucleotide sequence ID" value="NZ_QWDN01000004.1"/>
</dbReference>
<protein>
    <submittedName>
        <fullName evidence="11">Polyketide synthase PksM</fullName>
    </submittedName>
    <submittedName>
        <fullName evidence="12">SDR family NAD(P)-dependent oxidoreductase</fullName>
    </submittedName>
</protein>
<organism evidence="12 14">
    <name type="scientific">Flavobacterium circumlabens</name>
    <dbReference type="NCBI Taxonomy" id="2133765"/>
    <lineage>
        <taxon>Bacteria</taxon>
        <taxon>Pseudomonadati</taxon>
        <taxon>Bacteroidota</taxon>
        <taxon>Flavobacteriia</taxon>
        <taxon>Flavobacteriales</taxon>
        <taxon>Flavobacteriaceae</taxon>
        <taxon>Flavobacterium</taxon>
    </lineage>
</organism>
<dbReference type="InterPro" id="IPR042104">
    <property type="entry name" value="PKS_dehydratase_sf"/>
</dbReference>
<comment type="function">
    <text evidence="5">Involved in production of the polyketide antibiotic thailandamide.</text>
</comment>
<proteinExistence type="predicted"/>
<dbReference type="SMART" id="SM00825">
    <property type="entry name" value="PKS_KS"/>
    <property type="match status" value="3"/>
</dbReference>
<evidence type="ECO:0000259" key="10">
    <source>
        <dbReference type="PROSITE" id="PS52019"/>
    </source>
</evidence>
<evidence type="ECO:0000259" key="8">
    <source>
        <dbReference type="PROSITE" id="PS50075"/>
    </source>
</evidence>
<dbReference type="GO" id="GO:0031177">
    <property type="term" value="F:phosphopantetheine binding"/>
    <property type="evidence" value="ECO:0007669"/>
    <property type="project" value="InterPro"/>
</dbReference>
<dbReference type="InterPro" id="IPR049552">
    <property type="entry name" value="PKS_DH_N"/>
</dbReference>
<dbReference type="InterPro" id="IPR018201">
    <property type="entry name" value="Ketoacyl_synth_AS"/>
</dbReference>
<keyword evidence="7" id="KW-0175">Coiled coil</keyword>
<dbReference type="Gene3D" id="3.40.50.150">
    <property type="entry name" value="Vaccinia Virus protein VP39"/>
    <property type="match status" value="1"/>
</dbReference>
<dbReference type="SUPFAM" id="SSF51735">
    <property type="entry name" value="NAD(P)-binding Rossmann-fold domains"/>
    <property type="match status" value="3"/>
</dbReference>
<evidence type="ECO:0000313" key="13">
    <source>
        <dbReference type="Proteomes" id="UP000295270"/>
    </source>
</evidence>
<reference evidence="11 13" key="1">
    <citation type="journal article" date="2015" name="Stand. Genomic Sci.">
        <title>Genomic Encyclopedia of Bacterial and Archaeal Type Strains, Phase III: the genomes of soil and plant-associated and newly described type strains.</title>
        <authorList>
            <person name="Whitman W.B."/>
            <person name="Woyke T."/>
            <person name="Klenk H.P."/>
            <person name="Zhou Y."/>
            <person name="Lilburn T.G."/>
            <person name="Beck B.J."/>
            <person name="De Vos P."/>
            <person name="Vandamme P."/>
            <person name="Eisen J.A."/>
            <person name="Garrity G."/>
            <person name="Hugenholtz P."/>
            <person name="Kyrpides N.C."/>
        </authorList>
    </citation>
    <scope>NUCLEOTIDE SEQUENCE [LARGE SCALE GENOMIC DNA]</scope>
    <source>
        <strain evidence="11 13">P5626</strain>
    </source>
</reference>
<comment type="caution">
    <text evidence="12">The sequence shown here is derived from an EMBL/GenBank/DDBJ whole genome shotgun (WGS) entry which is preliminary data.</text>
</comment>
<dbReference type="InterPro" id="IPR009081">
    <property type="entry name" value="PP-bd_ACP"/>
</dbReference>
<dbReference type="EMBL" id="SLWA01000004">
    <property type="protein sequence ID" value="TCN57663.1"/>
    <property type="molecule type" value="Genomic_DNA"/>
</dbReference>
<dbReference type="Gene3D" id="3.40.47.10">
    <property type="match status" value="3"/>
</dbReference>
<dbReference type="SMART" id="SM01294">
    <property type="entry name" value="PKS_PP_betabranch"/>
    <property type="match status" value="2"/>
</dbReference>
<evidence type="ECO:0000256" key="7">
    <source>
        <dbReference type="SAM" id="Coils"/>
    </source>
</evidence>
<dbReference type="PROSITE" id="PS00012">
    <property type="entry name" value="PHOSPHOPANTETHEINE"/>
    <property type="match status" value="2"/>
</dbReference>
<dbReference type="SUPFAM" id="SSF47336">
    <property type="entry name" value="ACP-like"/>
    <property type="match status" value="2"/>
</dbReference>
<sequence>MKPLQFGKHKSSIIAPQEKITKDIAIIGVHGVFPGADNPQEFWNKIYDKENLIKEIPQDHFDYKPWYNPEKGVEDMLYTKWGSFINNVDQFDADFFNISPVEAEMMDPQLRYLMQVLYHTIEDAGTINTIKGSNTGLYVGACFHDYGQEMDRINLTVNPHDGTGNAATMLANRPSFYFDLKGPSIVIDTACSSSLIAIHTACKAIQNNECDQALVAGANLLLSSVHYRYFSSIGALSATGRCHSFDSQADGYIPGESVAAIMLKPLAQAEKDGDFIHGIIKGSATTHGGYTPSITAPSVDGEMDVLLKAWKDAGISPESLGYIEAHGTGTKLGDPIEINALKKAYKKHTDKTDFCAVGSAKAHIGHAEGAAGIVGVIKAMFSIKNKKIPAMPQFKEINPYINLQNSPFYINKEVQDWENKDGNPLRAGVSSFGFGGAYAHVVLEEYTAKMKNNYTSQKAALIILSAKSPKVLQSVARNLNEFISQNPNSNIYDIAYTLQIAREPFDVRAGFQVKNIEELKEKLKEVENESLPVSTINRAIHLSDTKVNNLIQEGNLDLLLEKWQTGAPINWKLLYEVDSPNKILLPNYPFSKKRYWMPKSDKTEVKESFFAQLHPLVHLNASTLNEIKFKSTYKGSEFFLSDHAVLDVKILPGVAYIELIRAAAEISAEKNITAVKNITWMNPIPVEANPKEIEIKIVQHSNELKAEVKSTIFEKELIHCEAEITITSYPTVKNKLHINDFITGASRIITAKELYDDFAGAGLNLGDSFQLVTTLYVKDRVALAKVKNEQKAGFKYNPGILDSALHTIYGLVIFPGQHYSLAFPYHVKEVIFHNAITADMELWAMAKESQHTTSHLTSYDVDLFNSDGEVILQFKEFVAIPLKDDVTVKSTIDNTYLPVWKRMTSDEFSEEKETSVLIVTGTGNQDMFLLEPLLEQLKEQGTSIKIVEEIAPNEDKTDSLYFVHGLFKGLQHKQISIEKKLFESLKKVSHIAKDKKLNLCFFTKNTQAVYTGEEVDALGSGIIGLVGSIAKEYPDWSTRIIDLGTTDWNAVFIKEQQKIPYNTTGTLHVYRNGFFYRQVLHPLQLNVAKSKIKKKGIYVILGGAGGIGAITTQYLADKYQAQVIWLGRRASDTEIQKKQDEIAVFGPRPVYFQCDALDATALSATYAAIKTKYGRVNGLFHSAIVLNDMRFENMNAANFDHSYLPKSLASKNLVNAFNADKLDFVCFYSSIQSQWNAAGQSNYSAGCTFKDSYAREIESVLNVPSYTINWGYWGGAGIVSGDAYARRMNEIGIGSISNVEGMAILEAILSNEVRQVIAINLSVKAKAMVDNLLESERYQILTVPSIVDVKELQKGLCESHPEEEQLFQRICEKGLLQSLLKMDLAHELRLCKSIEDLELRLGIQKKYTRLFEELIRTITSSGYLVPNDTFYELSAETQELTTHFDLEESLQDLVDKNKDYKSHSALLKLCLHNFSAVLRGSIQATELLFPEGSMENVNGIYKGNKQADYMNELIASTVVQFVSNSLKSLAPGEKIRIMEVGAGTGGTSELIFSKLASYKNDITYTYTDISKSFLLYGESQYKTVAPYLETQLFNIEEAAASQGLVLGSYDIVLGANVVHATANINNTISNIKQVLKPNGLLLLNELATTELFTTLTFGLLDGWWLYSDAEIRLPGSPGLSDKQWQQVLHEEGFTAIQSYPENQNLPQQMIIAKSNGVVKNKIERADSEKLVSAEKWEKENQNKGDDSQWLIEELIRIAAATIKHSEEKFDIHRQFMDYGFDSILGATLIKNINKKLEITLSPTEIFSYPNISELANYIQSHFSFQIEQKIQKKPVMPLAVEFPKTTQDNLEAFNQVAQDDIAIIGMSGQFGSANDLNEYWEALRDGRSLIEEIPPQRWDKDVHYSADQNAANKTYSKWGSFLKDVDKFDTLFFGISGAEAEMMDPQQRLFLQHAWKSIEDAGINPKTLSNKKCGVYAGVSTGDYLDTAENKPASAFWGNSSAILPSRISYLLNLKGPALSIDTACSSSLVALDLGCKSLISKENDIVITGGITIMNSPNFYKLSSRAGMLSADGKTYAFDQRANGFVPGEGVGVLMLKRLADAEKDGDVIHGVIKGSMVNQDGTSNGILAPSVLSQENLEKETYTKFNINPKTISYVETHGTGTPLGDPIEFEALTKSFNAFSCPKQNCAIGSVKTNIGHTLMAAGVAGIIKVLLSFKNQQLPPSLNFGKANALIDFENSPFRLQEKLGKWETEEGIKRRAAVSSFGFSGTNAHIILEEYIRNVQNQDAGRVLILISAKTENSLRNQAQNLKSYLEESVSVNLTNIAYTLQSGRENMHYKLAFIIQTKEEFIKILSDFINEENGYKYQREKNTAQNQKLNQKVLENEIKNSLRDKNINDLMQYWIEGIEINWALLYEGNIPQKISLPTYSFEKQTYWKPNEQPVIDSLQQTPVFSSTRDEVSIFEQNWKKGALEAGQRRAGMTLIISNSSNPVLLQALQQNLGQSKVVAATDVITEMENISGCIDLSPLENHNEENFDWLLLLQNCIKENNSKPLTLVIVSDSGQINLDFAERFGLYQMLQAEYSRINSLSLELDQTDPKITAQVITEAYYSTSGYTRIKYKKSKWYFPFLEKLECTTIQKQLAVENPVLITGGTGGLGLECAKHLALTHGFKKIILLGRKQLPARNRWNILKNEQCEAADKIKTILELENRGVQIKLIAAETLEKGDMKSLLFDIQSDWGPIKGLLHCAGNVDLNSPAFVHKELSTIQTVLNSKVKVIEELEEILRDNQLDFAILFSSISTFPVLGSGQSDYVMANSYLNYFARLQQQKGKAYTSVQWPDWENVGMKKIKGSLYDQIGLASITVQQGLAILDKIIISHQLPAILAPIAFADPHFELNQLFEIKKKKMTERKNTVEETNISDWVRALMAKELKLPIEVLDIRLPFQDFGVDSVILVQLIKALERELPGVNIDPTVLLENPTINMLGNYIEKNFPAALSGMNAVVEENIQDISDNPTLIEADAKENTQKQYKKNAPIAVVGMACHFPEAADIRAFWDNLKNGTDAISEVPESRWNAEEFYSPEKDQPGKSISKWGGFLKDIEKFDPGYFGIKEELASQIDPLQRQWLEVCTEAIADSGYLKEDLSGKAVGVYGGSRLSTFRNKIKEPCRDFIIGTGQNFITAHLSHIYNLKGPNLVVDTACSSSLTAIDLAVKDLRLGETDMALAGGVDIILDEEIFISLSRLSILSPSGRSKTFDQSADGTGLGEGCGVIILKRLEDAIAAGDKIYGVIEGTAVNNDGRTMGVTTPNPTAQEELIEKGIANAGIPAASISYIESHGTGTLIGDPIELTGVTRVLRKHTDKNAICGIGSVKSNIGHLLSAAGIAGVIKTLLAINAKKIPPTLHCETPNVRFNFDSSPIYPVTELKEWEGVDGVRRAGISAFGLGGNNAFVLVSDEGIPERNKVQLPFKRPEIVFNRSRYWPQEEKTSQREKSPKKNNKVFDNFLNFEIKEHE</sequence>